<organism evidence="1 2">
    <name type="scientific">Candidatus Accumulibacter affinis</name>
    <dbReference type="NCBI Taxonomy" id="2954384"/>
    <lineage>
        <taxon>Bacteria</taxon>
        <taxon>Pseudomonadati</taxon>
        <taxon>Pseudomonadota</taxon>
        <taxon>Betaproteobacteria</taxon>
        <taxon>Candidatus Accumulibacter</taxon>
    </lineage>
</organism>
<evidence type="ECO:0000313" key="2">
    <source>
        <dbReference type="Proteomes" id="UP000706151"/>
    </source>
</evidence>
<dbReference type="AlphaFoldDB" id="A0A935W866"/>
<comment type="caution">
    <text evidence="1">The sequence shown here is derived from an EMBL/GenBank/DDBJ whole genome shotgun (WGS) entry which is preliminary data.</text>
</comment>
<dbReference type="Proteomes" id="UP000706151">
    <property type="component" value="Unassembled WGS sequence"/>
</dbReference>
<dbReference type="EMBL" id="JADJOT010000009">
    <property type="protein sequence ID" value="MBK7955060.1"/>
    <property type="molecule type" value="Genomic_DNA"/>
</dbReference>
<evidence type="ECO:0000313" key="1">
    <source>
        <dbReference type="EMBL" id="MBK7955060.1"/>
    </source>
</evidence>
<accession>A0A935W866</accession>
<protein>
    <submittedName>
        <fullName evidence="1">Uncharacterized protein</fullName>
    </submittedName>
</protein>
<name>A0A935W866_9PROT</name>
<gene>
    <name evidence="1" type="ORF">IPK02_14530</name>
</gene>
<sequence length="91" mass="10430">MFHLHVLYERGQAQPPLGGLPMFSYLRYNVLLTSDWVRDNLGETLNDDQLKALEAMDEPNNTPELDRVGRLAGRKLVKAEHFEACFDSPRT</sequence>
<proteinExistence type="predicted"/>
<reference evidence="1 2" key="1">
    <citation type="submission" date="2020-10" db="EMBL/GenBank/DDBJ databases">
        <title>Connecting structure to function with the recovery of over 1000 high-quality activated sludge metagenome-assembled genomes encoding full-length rRNA genes using long-read sequencing.</title>
        <authorList>
            <person name="Singleton C.M."/>
            <person name="Petriglieri F."/>
            <person name="Kristensen J.M."/>
            <person name="Kirkegaard R.H."/>
            <person name="Michaelsen T.Y."/>
            <person name="Andersen M.H."/>
            <person name="Karst S.M."/>
            <person name="Dueholm M.S."/>
            <person name="Nielsen P.H."/>
            <person name="Albertsen M."/>
        </authorList>
    </citation>
    <scope>NUCLEOTIDE SEQUENCE [LARGE SCALE GENOMIC DNA]</scope>
    <source>
        <strain evidence="1">Fred_18-Q3-R57-64_BAT3C.720</strain>
    </source>
</reference>